<name>A0A640SLY0_9ACTN</name>
<evidence type="ECO:0000313" key="2">
    <source>
        <dbReference type="Proteomes" id="UP000435837"/>
    </source>
</evidence>
<sequence>MFPGSAGTEGARLPWNERNQELRQQTLAEMEDAEQRRSLAFESVALLGAPSAIEAAHEVNRLLWQHLRAARDPHCEPPAGPALVEALNALHEQARQDLGITG</sequence>
<accession>A0A640SLY0</accession>
<dbReference type="Proteomes" id="UP000435837">
    <property type="component" value="Unassembled WGS sequence"/>
</dbReference>
<organism evidence="1 2">
    <name type="scientific">Streptomyces caniferus</name>
    <dbReference type="NCBI Taxonomy" id="285557"/>
    <lineage>
        <taxon>Bacteria</taxon>
        <taxon>Bacillati</taxon>
        <taxon>Actinomycetota</taxon>
        <taxon>Actinomycetes</taxon>
        <taxon>Kitasatosporales</taxon>
        <taxon>Streptomycetaceae</taxon>
        <taxon>Streptomyces</taxon>
    </lineage>
</organism>
<evidence type="ECO:0000313" key="1">
    <source>
        <dbReference type="EMBL" id="GFE11331.1"/>
    </source>
</evidence>
<gene>
    <name evidence="1" type="ORF">Scani_75990</name>
</gene>
<proteinExistence type="predicted"/>
<protein>
    <submittedName>
        <fullName evidence="1">Uncharacterized protein</fullName>
    </submittedName>
</protein>
<dbReference type="EMBL" id="BLIN01000005">
    <property type="protein sequence ID" value="GFE11331.1"/>
    <property type="molecule type" value="Genomic_DNA"/>
</dbReference>
<reference evidence="1 2" key="1">
    <citation type="submission" date="2019-12" db="EMBL/GenBank/DDBJ databases">
        <title>Whole genome shotgun sequence of Streptomyces caniferus NBRC 15389.</title>
        <authorList>
            <person name="Ichikawa N."/>
            <person name="Kimura A."/>
            <person name="Kitahashi Y."/>
            <person name="Komaki H."/>
            <person name="Tamura T."/>
        </authorList>
    </citation>
    <scope>NUCLEOTIDE SEQUENCE [LARGE SCALE GENOMIC DNA]</scope>
    <source>
        <strain evidence="1 2">NBRC 15389</strain>
    </source>
</reference>
<dbReference type="AlphaFoldDB" id="A0A640SLY0"/>
<comment type="caution">
    <text evidence="1">The sequence shown here is derived from an EMBL/GenBank/DDBJ whole genome shotgun (WGS) entry which is preliminary data.</text>
</comment>